<dbReference type="HOGENOM" id="CLU_016547_0_0_1"/>
<reference evidence="2 3" key="1">
    <citation type="journal article" date="2008" name="Nature">
        <title>The genome of Laccaria bicolor provides insights into mycorrhizal symbiosis.</title>
        <authorList>
            <person name="Martin F."/>
            <person name="Aerts A."/>
            <person name="Ahren D."/>
            <person name="Brun A."/>
            <person name="Danchin E.G.J."/>
            <person name="Duchaussoy F."/>
            <person name="Gibon J."/>
            <person name="Kohler A."/>
            <person name="Lindquist E."/>
            <person name="Pereda V."/>
            <person name="Salamov A."/>
            <person name="Shapiro H.J."/>
            <person name="Wuyts J."/>
            <person name="Blaudez D."/>
            <person name="Buee M."/>
            <person name="Brokstein P."/>
            <person name="Canbaeck B."/>
            <person name="Cohen D."/>
            <person name="Courty P.E."/>
            <person name="Coutinho P.M."/>
            <person name="Delaruelle C."/>
            <person name="Detter J.C."/>
            <person name="Deveau A."/>
            <person name="DiFazio S."/>
            <person name="Duplessis S."/>
            <person name="Fraissinet-Tachet L."/>
            <person name="Lucic E."/>
            <person name="Frey-Klett P."/>
            <person name="Fourrey C."/>
            <person name="Feussner I."/>
            <person name="Gay G."/>
            <person name="Grimwood J."/>
            <person name="Hoegger P.J."/>
            <person name="Jain P."/>
            <person name="Kilaru S."/>
            <person name="Labbe J."/>
            <person name="Lin Y.C."/>
            <person name="Legue V."/>
            <person name="Le Tacon F."/>
            <person name="Marmeisse R."/>
            <person name="Melayah D."/>
            <person name="Montanini B."/>
            <person name="Muratet M."/>
            <person name="Nehls U."/>
            <person name="Niculita-Hirzel H."/>
            <person name="Oudot-Le Secq M.P."/>
            <person name="Peter M."/>
            <person name="Quesneville H."/>
            <person name="Rajashekar B."/>
            <person name="Reich M."/>
            <person name="Rouhier N."/>
            <person name="Schmutz J."/>
            <person name="Yin T."/>
            <person name="Chalot M."/>
            <person name="Henrissat B."/>
            <person name="Kuees U."/>
            <person name="Lucas S."/>
            <person name="Van de Peer Y."/>
            <person name="Podila G.K."/>
            <person name="Polle A."/>
            <person name="Pukkila P.J."/>
            <person name="Richardson P.M."/>
            <person name="Rouze P."/>
            <person name="Sanders I.R."/>
            <person name="Stajich J.E."/>
            <person name="Tunlid A."/>
            <person name="Tuskan G."/>
            <person name="Grigoriev I.V."/>
        </authorList>
    </citation>
    <scope>NUCLEOTIDE SEQUENCE [LARGE SCALE GENOMIC DNA]</scope>
    <source>
        <strain evidence="3">S238N-H82 / ATCC MYA-4686</strain>
    </source>
</reference>
<keyword evidence="3" id="KW-1185">Reference proteome</keyword>
<evidence type="ECO:0000313" key="3">
    <source>
        <dbReference type="Proteomes" id="UP000001194"/>
    </source>
</evidence>
<dbReference type="EMBL" id="DS547098">
    <property type="protein sequence ID" value="EDR09764.1"/>
    <property type="molecule type" value="Genomic_DNA"/>
</dbReference>
<feature type="region of interest" description="Disordered" evidence="1">
    <location>
        <begin position="480"/>
        <end position="522"/>
    </location>
</feature>
<dbReference type="InParanoid" id="B0D5F8"/>
<gene>
    <name evidence="2" type="ORF">LACBIDRAFT_317883</name>
</gene>
<protein>
    <submittedName>
        <fullName evidence="2">Predicted protein</fullName>
    </submittedName>
</protein>
<accession>B0D5F8</accession>
<dbReference type="RefSeq" id="XP_001879149.1">
    <property type="nucleotide sequence ID" value="XM_001879114.1"/>
</dbReference>
<proteinExistence type="predicted"/>
<dbReference type="OrthoDB" id="3059469at2759"/>
<feature type="region of interest" description="Disordered" evidence="1">
    <location>
        <begin position="430"/>
        <end position="453"/>
    </location>
</feature>
<sequence>MDCLYTDGDGKVPTSVREKTIAGEWVALNASAGKIPSTAVFEQALEDRAFLLPELAARPTSWTWTKQPTWYSDKYHWDAWNVVDYFADENESVPWYFSGSSPAWESSEGKFHFHPEIRSKAEDSLSRLWLCVETITSNPPFKTGTPHPTKFNYLLLSAAWDSARGAMSLMDDAKGRALEYLGFLNWWSSSVSRWEDPLQRWMVDYVASFKFRDLKKRGVFLDLLGHWRTLNVAHLLAENVPVYYFWQDDLDDYPCFTRLSPSILQAYHDTCSALDKTEVLVDDMMGLQDEMDAIRSYNDFFQLRRAPDHMVSPVYADIPSGAVVSICDFEGWSARSLTEPLLIRDYADRYHLAIEVDDRDTYVTIWRWKPRRSDLVREQRAGTLGPGISRESQRSDREIRELYKSFYAPTKKSQFDEWGRVTLASRLGDTYDEYQGSPTATDSGGNREPLPRPHWVPAAHPLLVIPQPASPVTIASRWTQAMSAPSSHSGSRASSAARQFRSSGDQDFRRWSASPRRGQPTLPNQRAVYIEELRDLAGQYISAVDPWTSKRPLAWNPDYLDVGYLLIPDIRAQARLRFWATCSPDTPSMPALLFKAVCHGLPLTIGVKVEDFGKFKPEEVSDIDRLVGKPSSTIEAPFAYTAQGALRAYYMSRVNDIIRRPHARILVGMGGPIAWLGRKWGGMELVTQFMEGPSPDVYLHRRGYIDSDDEHPMFLYTDEMSPQEIDILFGCICSDSDRDKSLYPSKDILDEGCFFWTGEWDSRMDNMFNDITKEILQGSAKFRTPGMWNNYFRRLNRGHRGSRERLNQVVPAMLTRLHSKIIDGFLVDWNKRRLMDIKLPEEYRPRQVGNRGAL</sequence>
<evidence type="ECO:0000313" key="2">
    <source>
        <dbReference type="EMBL" id="EDR09764.1"/>
    </source>
</evidence>
<dbReference type="Proteomes" id="UP000001194">
    <property type="component" value="Unassembled WGS sequence"/>
</dbReference>
<dbReference type="AlphaFoldDB" id="B0D5F8"/>
<name>B0D5F8_LACBS</name>
<dbReference type="GeneID" id="6075021"/>
<organism evidence="3">
    <name type="scientific">Laccaria bicolor (strain S238N-H82 / ATCC MYA-4686)</name>
    <name type="common">Bicoloured deceiver</name>
    <name type="synonym">Laccaria laccata var. bicolor</name>
    <dbReference type="NCBI Taxonomy" id="486041"/>
    <lineage>
        <taxon>Eukaryota</taxon>
        <taxon>Fungi</taxon>
        <taxon>Dikarya</taxon>
        <taxon>Basidiomycota</taxon>
        <taxon>Agaricomycotina</taxon>
        <taxon>Agaricomycetes</taxon>
        <taxon>Agaricomycetidae</taxon>
        <taxon>Agaricales</taxon>
        <taxon>Agaricineae</taxon>
        <taxon>Hydnangiaceae</taxon>
        <taxon>Laccaria</taxon>
    </lineage>
</organism>
<feature type="compositionally biased region" description="Low complexity" evidence="1">
    <location>
        <begin position="481"/>
        <end position="503"/>
    </location>
</feature>
<dbReference type="KEGG" id="lbc:LACBIDRAFT_317883"/>
<evidence type="ECO:0000256" key="1">
    <source>
        <dbReference type="SAM" id="MobiDB-lite"/>
    </source>
</evidence>